<feature type="compositionally biased region" description="Basic and acidic residues" evidence="4">
    <location>
        <begin position="1"/>
        <end position="14"/>
    </location>
</feature>
<dbReference type="GO" id="GO:0016757">
    <property type="term" value="F:glycosyltransferase activity"/>
    <property type="evidence" value="ECO:0007669"/>
    <property type="project" value="UniProtKB-KW"/>
</dbReference>
<evidence type="ECO:0000256" key="2">
    <source>
        <dbReference type="ARBA" id="ARBA00022676"/>
    </source>
</evidence>
<name>A0A5P2HC66_9BURK</name>
<feature type="domain" description="Glycosyltransferase 2-like" evidence="5">
    <location>
        <begin position="118"/>
        <end position="232"/>
    </location>
</feature>
<gene>
    <name evidence="6" type="ORF">FOB72_26850</name>
</gene>
<dbReference type="EMBL" id="CP044067">
    <property type="protein sequence ID" value="QET05616.1"/>
    <property type="molecule type" value="Genomic_DNA"/>
</dbReference>
<proteinExistence type="inferred from homology"/>
<reference evidence="6 7" key="1">
    <citation type="submission" date="2019-09" db="EMBL/GenBank/DDBJ databases">
        <title>FDA dAtabase for Regulatory Grade micrObial Sequences (FDA-ARGOS): Supporting development and validation of Infectious Disease Dx tests.</title>
        <authorList>
            <person name="Sciortino C."/>
            <person name="Tallon L."/>
            <person name="Sadzewicz L."/>
            <person name="Vavikolanu K."/>
            <person name="Mehta A."/>
            <person name="Aluvathingal J."/>
            <person name="Nadendla S."/>
            <person name="Nandy P."/>
            <person name="Geyer C."/>
            <person name="Yan Y."/>
            <person name="Sichtig H."/>
        </authorList>
    </citation>
    <scope>NUCLEOTIDE SEQUENCE [LARGE SCALE GENOMIC DNA]</scope>
    <source>
        <strain evidence="6 7">FDAARGOS_664</strain>
    </source>
</reference>
<evidence type="ECO:0000256" key="1">
    <source>
        <dbReference type="ARBA" id="ARBA00006739"/>
    </source>
</evidence>
<evidence type="ECO:0000256" key="3">
    <source>
        <dbReference type="ARBA" id="ARBA00022679"/>
    </source>
</evidence>
<evidence type="ECO:0000313" key="7">
    <source>
        <dbReference type="Proteomes" id="UP000322822"/>
    </source>
</evidence>
<evidence type="ECO:0000259" key="5">
    <source>
        <dbReference type="Pfam" id="PF00535"/>
    </source>
</evidence>
<dbReference type="InterPro" id="IPR029044">
    <property type="entry name" value="Nucleotide-diphossugar_trans"/>
</dbReference>
<dbReference type="InterPro" id="IPR001173">
    <property type="entry name" value="Glyco_trans_2-like"/>
</dbReference>
<feature type="region of interest" description="Disordered" evidence="4">
    <location>
        <begin position="1"/>
        <end position="47"/>
    </location>
</feature>
<organism evidence="6 7">
    <name type="scientific">Cupriavidus pauculus</name>
    <dbReference type="NCBI Taxonomy" id="82633"/>
    <lineage>
        <taxon>Bacteria</taxon>
        <taxon>Pseudomonadati</taxon>
        <taxon>Pseudomonadota</taxon>
        <taxon>Betaproteobacteria</taxon>
        <taxon>Burkholderiales</taxon>
        <taxon>Burkholderiaceae</taxon>
        <taxon>Cupriavidus</taxon>
    </lineage>
</organism>
<comment type="similarity">
    <text evidence="1">Belongs to the glycosyltransferase 2 family.</text>
</comment>
<accession>A0A5P2HC66</accession>
<dbReference type="AlphaFoldDB" id="A0A5P2HC66"/>
<keyword evidence="2" id="KW-0328">Glycosyltransferase</keyword>
<sequence length="403" mass="43116">MRREVARGDGKGSDRNAAQPGAAGPAHRNAPAIGACRTGSSPHLASPMVPSSVRFRTKHACGVKPHSVTIRVGGQTDRCRRATVLIVGMTTPTTGRTQGENVNPHRTPGAAHAHRIAVIIATKGRREALSHVLRLLETQTRAPDLVVVSATSQDDVETPFVTTLPIEYLFGPAGLPAQRNRGLERVLQASDIVVFLDDDFVPATDWLARCAEGFDARPNAAGMTGAVIRDGANGDALDWDQAAALLADDAAHAPAGGLVPVGKLYGCNMAYRCAAIGDLRFDERLVLYGWLEDMDFSRAVGRRGQLLEVHAARGVHLGLRSGGRTSGKRLGFSQIVNAWYLYEKGALSAREAILNTLRALLANSGKAFFPEAHIDRRGRLAGNLIGLRELLSGQCRPERSAEL</sequence>
<dbReference type="OrthoDB" id="8841719at2"/>
<dbReference type="PANTHER" id="PTHR43179">
    <property type="entry name" value="RHAMNOSYLTRANSFERASE WBBL"/>
    <property type="match status" value="1"/>
</dbReference>
<evidence type="ECO:0000256" key="4">
    <source>
        <dbReference type="SAM" id="MobiDB-lite"/>
    </source>
</evidence>
<dbReference type="Gene3D" id="3.90.550.10">
    <property type="entry name" value="Spore Coat Polysaccharide Biosynthesis Protein SpsA, Chain A"/>
    <property type="match status" value="1"/>
</dbReference>
<dbReference type="CDD" id="cd00761">
    <property type="entry name" value="Glyco_tranf_GTA_type"/>
    <property type="match status" value="1"/>
</dbReference>
<dbReference type="PANTHER" id="PTHR43179:SF12">
    <property type="entry name" value="GALACTOFURANOSYLTRANSFERASE GLFT2"/>
    <property type="match status" value="1"/>
</dbReference>
<protein>
    <submittedName>
        <fullName evidence="6">Glycosyltransferase family 2 protein</fullName>
    </submittedName>
</protein>
<dbReference type="Proteomes" id="UP000322822">
    <property type="component" value="Chromosome 2"/>
</dbReference>
<dbReference type="Pfam" id="PF00535">
    <property type="entry name" value="Glycos_transf_2"/>
    <property type="match status" value="1"/>
</dbReference>
<dbReference type="SUPFAM" id="SSF53448">
    <property type="entry name" value="Nucleotide-diphospho-sugar transferases"/>
    <property type="match status" value="1"/>
</dbReference>
<evidence type="ECO:0000313" key="6">
    <source>
        <dbReference type="EMBL" id="QET05616.1"/>
    </source>
</evidence>
<keyword evidence="3 6" id="KW-0808">Transferase</keyword>